<dbReference type="EMBL" id="VMRY01000003">
    <property type="protein sequence ID" value="TVT59564.1"/>
    <property type="molecule type" value="Genomic_DNA"/>
</dbReference>
<feature type="region of interest" description="Disordered" evidence="13">
    <location>
        <begin position="128"/>
        <end position="151"/>
    </location>
</feature>
<accession>A0A558DEX3</accession>
<dbReference type="Pfam" id="PF02391">
    <property type="entry name" value="MoaE"/>
    <property type="match status" value="1"/>
</dbReference>
<dbReference type="Gene3D" id="3.90.1170.40">
    <property type="entry name" value="Molybdopterin biosynthesis MoaE subunit"/>
    <property type="match status" value="1"/>
</dbReference>
<comment type="caution">
    <text evidence="14">The sequence shown here is derived from an EMBL/GenBank/DDBJ whole genome shotgun (WGS) entry which is preliminary data.</text>
</comment>
<evidence type="ECO:0000256" key="7">
    <source>
        <dbReference type="ARBA" id="ARBA00026066"/>
    </source>
</evidence>
<dbReference type="NCBIfam" id="NF007959">
    <property type="entry name" value="PRK10678.1"/>
    <property type="match status" value="1"/>
</dbReference>
<dbReference type="STRING" id="1543721.AAY24_13995"/>
<evidence type="ECO:0000256" key="2">
    <source>
        <dbReference type="ARBA" id="ARBA00005426"/>
    </source>
</evidence>
<dbReference type="FunFam" id="3.90.1170.40:FF:000001">
    <property type="entry name" value="Molybdopterin synthase catalytic subunit MoaE"/>
    <property type="match status" value="1"/>
</dbReference>
<evidence type="ECO:0000256" key="6">
    <source>
        <dbReference type="ARBA" id="ARBA00023150"/>
    </source>
</evidence>
<dbReference type="EC" id="2.8.1.12" evidence="3"/>
<evidence type="ECO:0000313" key="15">
    <source>
        <dbReference type="Proteomes" id="UP000317355"/>
    </source>
</evidence>
<dbReference type="InterPro" id="IPR003448">
    <property type="entry name" value="Mopterin_biosynth_MoaE"/>
</dbReference>
<dbReference type="GO" id="GO:0030366">
    <property type="term" value="F:molybdopterin synthase activity"/>
    <property type="evidence" value="ECO:0007669"/>
    <property type="project" value="UniProtKB-EC"/>
</dbReference>
<evidence type="ECO:0000256" key="11">
    <source>
        <dbReference type="ARBA" id="ARBA00032474"/>
    </source>
</evidence>
<comment type="pathway">
    <text evidence="1">Cofactor biosynthesis; molybdopterin biosynthesis.</text>
</comment>
<sequence>MNQIKVQTEPFDMAAIQEALRRSSAGIGAVVTFVGQMRDINEGDAVTTMTLEHYPGMTEKALQAIVDEADDRWDLMGIHVVHRVGPLQPLDPIVLVAVASAHRGEAFQACEFVIDYLKTRAPFWKKEQTPEGERWVDARHSDDQAESRWKK</sequence>
<evidence type="ECO:0000313" key="14">
    <source>
        <dbReference type="EMBL" id="TVT59564.1"/>
    </source>
</evidence>
<dbReference type="UniPathway" id="UPA00344"/>
<dbReference type="CDD" id="cd00756">
    <property type="entry name" value="MoaE"/>
    <property type="match status" value="1"/>
</dbReference>
<dbReference type="PANTHER" id="PTHR23404">
    <property type="entry name" value="MOLYBDOPTERIN SYNTHASE RELATED"/>
    <property type="match status" value="1"/>
</dbReference>
<evidence type="ECO:0000256" key="5">
    <source>
        <dbReference type="ARBA" id="ARBA00022679"/>
    </source>
</evidence>
<comment type="similarity">
    <text evidence="2">Belongs to the MoaE family.</text>
</comment>
<evidence type="ECO:0000256" key="3">
    <source>
        <dbReference type="ARBA" id="ARBA00011950"/>
    </source>
</evidence>
<comment type="subunit">
    <text evidence="7">Heterotetramer of 2 MoaD subunits and 2 MoaE subunits. Also stable as homodimer. The enzyme changes between these two forms during catalysis.</text>
</comment>
<evidence type="ECO:0000256" key="1">
    <source>
        <dbReference type="ARBA" id="ARBA00005046"/>
    </source>
</evidence>
<dbReference type="GO" id="GO:0006777">
    <property type="term" value="P:Mo-molybdopterin cofactor biosynthetic process"/>
    <property type="evidence" value="ECO:0007669"/>
    <property type="project" value="UniProtKB-KW"/>
</dbReference>
<dbReference type="AlphaFoldDB" id="A0A558DEX3"/>
<proteinExistence type="inferred from homology"/>
<evidence type="ECO:0000256" key="9">
    <source>
        <dbReference type="ARBA" id="ARBA00030407"/>
    </source>
</evidence>
<evidence type="ECO:0000256" key="13">
    <source>
        <dbReference type="SAM" id="MobiDB-lite"/>
    </source>
</evidence>
<dbReference type="Proteomes" id="UP000317355">
    <property type="component" value="Unassembled WGS sequence"/>
</dbReference>
<keyword evidence="5 14" id="KW-0808">Transferase</keyword>
<name>A0A558DEX3_9GAMM</name>
<protein>
    <recommendedName>
        <fullName evidence="4">Molybdopterin synthase catalytic subunit</fullName>
        <ecNumber evidence="3">2.8.1.12</ecNumber>
    </recommendedName>
    <alternativeName>
        <fullName evidence="10">MPT synthase subunit 2</fullName>
    </alternativeName>
    <alternativeName>
        <fullName evidence="8">Molybdenum cofactor biosynthesis protein E</fullName>
    </alternativeName>
    <alternativeName>
        <fullName evidence="9">Molybdopterin-converting factor large subunit</fullName>
    </alternativeName>
    <alternativeName>
        <fullName evidence="11">Molybdopterin-converting factor subunit 2</fullName>
    </alternativeName>
</protein>
<gene>
    <name evidence="14" type="primary">moaE</name>
    <name evidence="14" type="ORF">FHK82_00855</name>
</gene>
<evidence type="ECO:0000256" key="8">
    <source>
        <dbReference type="ARBA" id="ARBA00029745"/>
    </source>
</evidence>
<reference evidence="14 15" key="1">
    <citation type="submission" date="2019-07" db="EMBL/GenBank/DDBJ databases">
        <title>The pathways for chlorine oxyanion respiration interact through the shared metabolite chlorate.</title>
        <authorList>
            <person name="Barnum T.P."/>
            <person name="Cheng Y."/>
            <person name="Hill K.A."/>
            <person name="Lucas L.N."/>
            <person name="Carlson H.K."/>
            <person name="Coates J.D."/>
        </authorList>
    </citation>
    <scope>NUCLEOTIDE SEQUENCE [LARGE SCALE GENOMIC DNA]</scope>
    <source>
        <strain evidence="14">BK-3</strain>
    </source>
</reference>
<dbReference type="InterPro" id="IPR036563">
    <property type="entry name" value="MoaE_sf"/>
</dbReference>
<keyword evidence="6" id="KW-0501">Molybdenum cofactor biosynthesis</keyword>
<organism evidence="14 15">
    <name type="scientific">Sedimenticola thiotaurini</name>
    <dbReference type="NCBI Taxonomy" id="1543721"/>
    <lineage>
        <taxon>Bacteria</taxon>
        <taxon>Pseudomonadati</taxon>
        <taxon>Pseudomonadota</taxon>
        <taxon>Gammaproteobacteria</taxon>
        <taxon>Chromatiales</taxon>
        <taxon>Sedimenticolaceae</taxon>
        <taxon>Sedimenticola</taxon>
    </lineage>
</organism>
<evidence type="ECO:0000256" key="4">
    <source>
        <dbReference type="ARBA" id="ARBA00013858"/>
    </source>
</evidence>
<evidence type="ECO:0000256" key="10">
    <source>
        <dbReference type="ARBA" id="ARBA00030781"/>
    </source>
</evidence>
<evidence type="ECO:0000256" key="12">
    <source>
        <dbReference type="ARBA" id="ARBA00049878"/>
    </source>
</evidence>
<dbReference type="SUPFAM" id="SSF54690">
    <property type="entry name" value="Molybdopterin synthase subunit MoaE"/>
    <property type="match status" value="1"/>
</dbReference>
<comment type="catalytic activity">
    <reaction evidence="12">
        <text>2 [molybdopterin-synthase sulfur-carrier protein]-C-terminal-Gly-aminoethanethioate + cyclic pyranopterin phosphate + H2O = molybdopterin + 2 [molybdopterin-synthase sulfur-carrier protein]-C-terminal Gly-Gly + 2 H(+)</text>
        <dbReference type="Rhea" id="RHEA:26333"/>
        <dbReference type="Rhea" id="RHEA-COMP:12202"/>
        <dbReference type="Rhea" id="RHEA-COMP:19907"/>
        <dbReference type="ChEBI" id="CHEBI:15377"/>
        <dbReference type="ChEBI" id="CHEBI:15378"/>
        <dbReference type="ChEBI" id="CHEBI:58698"/>
        <dbReference type="ChEBI" id="CHEBI:59648"/>
        <dbReference type="ChEBI" id="CHEBI:90778"/>
        <dbReference type="ChEBI" id="CHEBI:232372"/>
        <dbReference type="EC" id="2.8.1.12"/>
    </reaction>
</comment>